<dbReference type="SUPFAM" id="SSF55486">
    <property type="entry name" value="Metalloproteases ('zincins'), catalytic domain"/>
    <property type="match status" value="2"/>
</dbReference>
<dbReference type="RefSeq" id="WP_116687042.1">
    <property type="nucleotide sequence ID" value="NZ_CAWNYD010000003.1"/>
</dbReference>
<dbReference type="InterPro" id="IPR006644">
    <property type="entry name" value="Cadg"/>
</dbReference>
<dbReference type="Proteomes" id="UP000244906">
    <property type="component" value="Unassembled WGS sequence"/>
</dbReference>
<reference evidence="3 4" key="1">
    <citation type="submission" date="2018-04" db="EMBL/GenBank/DDBJ databases">
        <title>Thalassorhabdus spongiae gen. nov., sp. nov., isolated from a marine sponge in South-West Iceland.</title>
        <authorList>
            <person name="Knobloch S."/>
            <person name="Daussin A."/>
            <person name="Johannsson R."/>
            <person name="Marteinsson V.T."/>
        </authorList>
    </citation>
    <scope>NUCLEOTIDE SEQUENCE [LARGE SCALE GENOMIC DNA]</scope>
    <source>
        <strain evidence="3 4">Hp12</strain>
    </source>
</reference>
<dbReference type="PANTHER" id="PTHR46580:SF4">
    <property type="entry name" value="ATP_GTP-BINDING PROTEIN"/>
    <property type="match status" value="1"/>
</dbReference>
<keyword evidence="1" id="KW-0732">Signal</keyword>
<dbReference type="Gene3D" id="2.60.40.10">
    <property type="entry name" value="Immunoglobulins"/>
    <property type="match status" value="1"/>
</dbReference>
<dbReference type="Pfam" id="PF01345">
    <property type="entry name" value="DUF11"/>
    <property type="match status" value="1"/>
</dbReference>
<evidence type="ECO:0000313" key="4">
    <source>
        <dbReference type="Proteomes" id="UP000244906"/>
    </source>
</evidence>
<dbReference type="SUPFAM" id="SSF69318">
    <property type="entry name" value="Integrin alpha N-terminal domain"/>
    <property type="match status" value="1"/>
</dbReference>
<feature type="domain" description="Dystroglycan-type cadherin-like" evidence="2">
    <location>
        <begin position="637"/>
        <end position="734"/>
    </location>
</feature>
<dbReference type="InterPro" id="IPR015919">
    <property type="entry name" value="Cadherin-like_sf"/>
</dbReference>
<dbReference type="PANTHER" id="PTHR46580">
    <property type="entry name" value="SENSOR KINASE-RELATED"/>
    <property type="match status" value="1"/>
</dbReference>
<proteinExistence type="predicted"/>
<dbReference type="InterPro" id="IPR013517">
    <property type="entry name" value="FG-GAP"/>
</dbReference>
<dbReference type="GO" id="GO:0016020">
    <property type="term" value="C:membrane"/>
    <property type="evidence" value="ECO:0007669"/>
    <property type="project" value="InterPro"/>
</dbReference>
<dbReference type="OrthoDB" id="614750at2"/>
<protein>
    <recommendedName>
        <fullName evidence="2">Dystroglycan-type cadherin-like domain-containing protein</fullName>
    </recommendedName>
</protein>
<evidence type="ECO:0000313" key="3">
    <source>
        <dbReference type="EMBL" id="PVZ69710.1"/>
    </source>
</evidence>
<dbReference type="EMBL" id="QDDL01000003">
    <property type="protein sequence ID" value="PVZ69710.1"/>
    <property type="molecule type" value="Genomic_DNA"/>
</dbReference>
<dbReference type="SMART" id="SM00736">
    <property type="entry name" value="CADG"/>
    <property type="match status" value="1"/>
</dbReference>
<dbReference type="InterPro" id="IPR013783">
    <property type="entry name" value="Ig-like_fold"/>
</dbReference>
<dbReference type="Pfam" id="PF17963">
    <property type="entry name" value="Big_9"/>
    <property type="match status" value="2"/>
</dbReference>
<dbReference type="GO" id="GO:0008237">
    <property type="term" value="F:metallopeptidase activity"/>
    <property type="evidence" value="ECO:0007669"/>
    <property type="project" value="InterPro"/>
</dbReference>
<gene>
    <name evidence="3" type="ORF">DC094_10440</name>
</gene>
<dbReference type="GO" id="GO:0005509">
    <property type="term" value="F:calcium ion binding"/>
    <property type="evidence" value="ECO:0007669"/>
    <property type="project" value="InterPro"/>
</dbReference>
<comment type="caution">
    <text evidence="3">The sequence shown here is derived from an EMBL/GenBank/DDBJ whole genome shotgun (WGS) entry which is preliminary data.</text>
</comment>
<dbReference type="Pfam" id="PF13517">
    <property type="entry name" value="FG-GAP_3"/>
    <property type="match status" value="2"/>
</dbReference>
<dbReference type="InterPro" id="IPR024079">
    <property type="entry name" value="MetalloPept_cat_dom_sf"/>
</dbReference>
<sequence length="1286" mass="138886">MARKSDSPMMLCCGLFRKLFRGLIVSWLLLFSGQLFAANIIISQGAGFTDSTAVSPVGGNSGTTIGQQRLKVFEKAAEMWASNLGVKIDVVVDARFEPQSCSSSQAVLGSASAVNVFADFPNAPLASTYYHSALANTLAGIDLAPGQADILARFNSSIDNNNDCLNNRNWYYGFDGRSGGNIDFLSVVLHEMGHGLGFSTFVNKYAGSRFMGKDDTYMARLYDAVQGLSWTQMSNQQRQTSMTSNGGLQWSGEVAIERARIKLNSGVAGDGKVRMYAPTTLVGGSSVSHFDTVLSPDELMEPFIGSAVQNLFLSVGLFQDIGWPLFYDVDVQLNWVDPAQSNRLLNSKISQPGKPFTLSLQMNNQGDDQATGQVVEIRLPQGLQIISAEGAGQFSNNRWQVDQLIGGASAQLNLQLIAAMPITGSVEAEIVLSTSDDLDSRPNNNQPNEDDQVALALQVMPVAPVAVNDNFTIAANQAASLALLQNDLVSAANFNLSSLEFVNQTSQAGWQLLTNGELQITPAFGFTGQLVFQYRVKAQNSSSFSNWANVTVEVVADSGVRLQPDMLQGREDQSIAINLLDNDQGLTDQAAQLVSSPENGVVTLLGNGLLTYTPDDNFNGSDQLIYSVAGINAQVSINIAPVNDQPFFAEISAQQLIVSEAWSLQLIASDVDGDWLQFSSSNLPSWMSLSAGGKLSGVPSSSGSEQITLAVNDRAGSSVSKTINLNIAPAEARGLFLSQRASQASAERNSEARFSWHLTNQSDKNLSQVTFNLTLQSDTDLIVLQDSACQKIDQLTVRCSLGNLSINQSRTIGLSITAEKNGQYQILANASATGTDMTALAPWAVRVTGLPLIEGDGQGPQQTTLTSNVVSKDLDRDGDKDLIILAKSGEANQILLNHQGGWQSVAMFDPESDSYAADVAVINGQIFIATANGAGQPNKLYLWQNDTLQLVQIFTRPEEAESRSVAFADLDGDGNQDLVFANAMINQTATDSTVYRYAPVEDSAESLAIGSEKNGEFVFWQALQTEDAQTLALADINADGWLDIVIAGYKKDWYYPNQGVQQNAFSQRSEIPNAGYTNQLAVIDVDNDNRIDDLVMARQAYGDSDASEMLDNANPIYRFHNGQFSLLKKLGQADTLGLMAKDLNNDGSFDIVFVDQQGVHGFHQIDPQVMQQITSDYRVDNMQTASLVQDQQQVLDQLFVSSSQLFNTPHAMAVTSLDYDRDGDDDLLFAATENGGSDLYLNQGNNQFSTPQNNQAAGGGGGGSLHWLGLLLLMIALKRPCKRLRE</sequence>
<dbReference type="Gene3D" id="3.40.390.10">
    <property type="entry name" value="Collagenase (Catalytic Domain)"/>
    <property type="match status" value="1"/>
</dbReference>
<evidence type="ECO:0000259" key="2">
    <source>
        <dbReference type="SMART" id="SM00736"/>
    </source>
</evidence>
<dbReference type="Pfam" id="PF05345">
    <property type="entry name" value="He_PIG"/>
    <property type="match status" value="1"/>
</dbReference>
<accession>A0A2V1H206</accession>
<keyword evidence="4" id="KW-1185">Reference proteome</keyword>
<name>A0A2V1H206_9GAMM</name>
<dbReference type="SUPFAM" id="SSF49313">
    <property type="entry name" value="Cadherin-like"/>
    <property type="match status" value="1"/>
</dbReference>
<dbReference type="Gene3D" id="2.60.40.3440">
    <property type="match status" value="1"/>
</dbReference>
<dbReference type="Gene3D" id="2.130.10.130">
    <property type="entry name" value="Integrin alpha, N-terminal"/>
    <property type="match status" value="1"/>
</dbReference>
<evidence type="ECO:0000256" key="1">
    <source>
        <dbReference type="ARBA" id="ARBA00022729"/>
    </source>
</evidence>
<dbReference type="InterPro" id="IPR001434">
    <property type="entry name" value="OmcB-like_DUF11"/>
</dbReference>
<dbReference type="InterPro" id="IPR028994">
    <property type="entry name" value="Integrin_alpha_N"/>
</dbReference>
<organism evidence="3 4">
    <name type="scientific">Pelagibaculum spongiae</name>
    <dbReference type="NCBI Taxonomy" id="2080658"/>
    <lineage>
        <taxon>Bacteria</taxon>
        <taxon>Pseudomonadati</taxon>
        <taxon>Pseudomonadota</taxon>
        <taxon>Gammaproteobacteria</taxon>
        <taxon>Oceanospirillales</taxon>
        <taxon>Pelagibaculum</taxon>
    </lineage>
</organism>